<dbReference type="Pfam" id="PF13426">
    <property type="entry name" value="PAS_9"/>
    <property type="match status" value="1"/>
</dbReference>
<dbReference type="AlphaFoldDB" id="A0A2G1ULH4"/>
<evidence type="ECO:0000259" key="10">
    <source>
        <dbReference type="PROSITE" id="PS50887"/>
    </source>
</evidence>
<evidence type="ECO:0000256" key="5">
    <source>
        <dbReference type="PROSITE-ProRule" id="PRU00169"/>
    </source>
</evidence>
<evidence type="ECO:0000259" key="9">
    <source>
        <dbReference type="PROSITE" id="PS50883"/>
    </source>
</evidence>
<dbReference type="InterPro" id="IPR052155">
    <property type="entry name" value="Biofilm_reg_signaling"/>
</dbReference>
<dbReference type="InterPro" id="IPR035965">
    <property type="entry name" value="PAS-like_dom_sf"/>
</dbReference>
<feature type="domain" description="Response regulatory" evidence="6">
    <location>
        <begin position="9"/>
        <end position="126"/>
    </location>
</feature>
<dbReference type="PROSITE" id="PS50883">
    <property type="entry name" value="EAL"/>
    <property type="match status" value="1"/>
</dbReference>
<dbReference type="GO" id="GO:0071111">
    <property type="term" value="F:cyclic-guanylate-specific phosphodiesterase activity"/>
    <property type="evidence" value="ECO:0007669"/>
    <property type="project" value="UniProtKB-EC"/>
</dbReference>
<dbReference type="Pfam" id="PF00563">
    <property type="entry name" value="EAL"/>
    <property type="match status" value="1"/>
</dbReference>
<accession>A0A2G1ULH4</accession>
<feature type="domain" description="GGDEF" evidence="10">
    <location>
        <begin position="418"/>
        <end position="551"/>
    </location>
</feature>
<keyword evidence="3" id="KW-0973">c-di-GMP</keyword>
<proteinExistence type="predicted"/>
<dbReference type="FunFam" id="3.30.70.270:FF:000001">
    <property type="entry name" value="Diguanylate cyclase domain protein"/>
    <property type="match status" value="1"/>
</dbReference>
<dbReference type="InterPro" id="IPR043128">
    <property type="entry name" value="Rev_trsase/Diguanyl_cyclase"/>
</dbReference>
<dbReference type="EMBL" id="NTFH01000007">
    <property type="protein sequence ID" value="PHQ15328.1"/>
    <property type="molecule type" value="Genomic_DNA"/>
</dbReference>
<dbReference type="SUPFAM" id="SSF55785">
    <property type="entry name" value="PYP-like sensor domain (PAS domain)"/>
    <property type="match status" value="2"/>
</dbReference>
<dbReference type="EC" id="3.1.4.52" evidence="2"/>
<dbReference type="SUPFAM" id="SSF52172">
    <property type="entry name" value="CheY-like"/>
    <property type="match status" value="2"/>
</dbReference>
<dbReference type="Gene3D" id="3.20.20.450">
    <property type="entry name" value="EAL domain"/>
    <property type="match status" value="1"/>
</dbReference>
<dbReference type="InterPro" id="IPR011006">
    <property type="entry name" value="CheY-like_superfamily"/>
</dbReference>
<dbReference type="SUPFAM" id="SSF55073">
    <property type="entry name" value="Nucleotide cyclase"/>
    <property type="match status" value="1"/>
</dbReference>
<dbReference type="SMART" id="SM00052">
    <property type="entry name" value="EAL"/>
    <property type="match status" value="1"/>
</dbReference>
<dbReference type="PROSITE" id="PS50110">
    <property type="entry name" value="RESPONSE_REGULATORY"/>
    <property type="match status" value="2"/>
</dbReference>
<dbReference type="CDD" id="cd01948">
    <property type="entry name" value="EAL"/>
    <property type="match status" value="1"/>
</dbReference>
<dbReference type="InterPro" id="IPR000700">
    <property type="entry name" value="PAS-assoc_C"/>
</dbReference>
<evidence type="ECO:0000256" key="3">
    <source>
        <dbReference type="ARBA" id="ARBA00022636"/>
    </source>
</evidence>
<dbReference type="GO" id="GO:0000160">
    <property type="term" value="P:phosphorelay signal transduction system"/>
    <property type="evidence" value="ECO:0007669"/>
    <property type="project" value="InterPro"/>
</dbReference>
<dbReference type="Gene3D" id="3.30.70.270">
    <property type="match status" value="1"/>
</dbReference>
<dbReference type="Gene3D" id="3.40.50.2300">
    <property type="match status" value="2"/>
</dbReference>
<feature type="modified residue" description="4-aspartylphosphate" evidence="5">
    <location>
        <position position="881"/>
    </location>
</feature>
<evidence type="ECO:0000259" key="7">
    <source>
        <dbReference type="PROSITE" id="PS50112"/>
    </source>
</evidence>
<sequence length="955" mass="106177">MSETEPNLQILLIEDDEDDFLITRDLLQDAGRKDVQLTWADSLDDGLDGLRSGSYAVGLVDLRLGPDSGLDLIRQARDEGLTTPLILLTGQGDEDLDNRAVELGASDYLVKGRLDGHGLIRSIRYAIDRAQATEQLATSEAHYRLLFDTNPAPMCLLDTATDAITSMNQAAQQLYGYHADDLPGLTLDTLRAGTTGPLDSEGVIVRNGGRLEFHLTRAGRPLCMEVIPREIAINQRPHQLLMLTDRTEEIQSNRQMRLLQRGIESTSNGIAIADALSPDMPLIYVNPAFERITGYRAEEVLGRNCRFLQGSTSDAVNDSALQEIRQSIAEQRDVAVVLRNFRKDGSPFWNDLFIGPVRNDQGRVTHFIGVQNDISDKKSAESELAYNVSHDVLTGLPNRSLLEDRLTQACQFADRYGRQLALLFIDLDGFKLINDSLGHRIGDRLLVEVARRLRQLVRSGDTVARLSGDEFIVVLPDLAKADDALLVVELVINEIAAPYRIDDRTLHLTASVGIATAGGHIDNPIELLQQADLAMYRAKQMGRNTYQWYSTELNDEANKRVILRNELQDAIDNDQLAVYYQPLVDARTNVPKSVEALIRWQHPERGVISPQDFIPLAEETGQISPLGRWVLERACQDTIRMHARGFRDCTVSVNVSPIQLRKSGFVDEVSSVLQASGLAAEFLELEVVESALLYDTAVVVKALNDLRELGVRISIDDFGTGFSSLSYIKLLPANKIKIDRTFIKDVIKDRSDAAITQGVISMAHHLGLEVVAEGVETEAHAAFLRKHQCDLLQGFAFARPLPFDELIRYLSEGRNGYPGATTGEDAPQPAQTLLLLDDETNILRALTRVLRRDGYRILSTTSVREAFELLAENDVQVIISDQRMPEMSGTEFLSEVKAIYPDTVRIVLSGYTDLKSVTEAINEGAIYKFLTKPWDDQQIRNHVLQAFQLHAAGKG</sequence>
<dbReference type="FunFam" id="3.20.20.450:FF:000001">
    <property type="entry name" value="Cyclic di-GMP phosphodiesterase yahA"/>
    <property type="match status" value="1"/>
</dbReference>
<evidence type="ECO:0000259" key="6">
    <source>
        <dbReference type="PROSITE" id="PS50110"/>
    </source>
</evidence>
<evidence type="ECO:0000259" key="8">
    <source>
        <dbReference type="PROSITE" id="PS50113"/>
    </source>
</evidence>
<dbReference type="InterPro" id="IPR001633">
    <property type="entry name" value="EAL_dom"/>
</dbReference>
<evidence type="ECO:0000313" key="11">
    <source>
        <dbReference type="EMBL" id="PHQ15328.1"/>
    </source>
</evidence>
<dbReference type="NCBIfam" id="TIGR00229">
    <property type="entry name" value="sensory_box"/>
    <property type="match status" value="2"/>
</dbReference>
<dbReference type="PANTHER" id="PTHR44757:SF2">
    <property type="entry name" value="BIOFILM ARCHITECTURE MAINTENANCE PROTEIN MBAA"/>
    <property type="match status" value="1"/>
</dbReference>
<dbReference type="RefSeq" id="WP_099614453.1">
    <property type="nucleotide sequence ID" value="NZ_KZ319370.1"/>
</dbReference>
<dbReference type="NCBIfam" id="TIGR00254">
    <property type="entry name" value="GGDEF"/>
    <property type="match status" value="1"/>
</dbReference>
<keyword evidence="5" id="KW-0597">Phosphoprotein</keyword>
<dbReference type="SMART" id="SM00091">
    <property type="entry name" value="PAS"/>
    <property type="match status" value="2"/>
</dbReference>
<dbReference type="Gene3D" id="3.30.450.20">
    <property type="entry name" value="PAS domain"/>
    <property type="match status" value="2"/>
</dbReference>
<dbReference type="Proteomes" id="UP000231409">
    <property type="component" value="Unassembled WGS sequence"/>
</dbReference>
<dbReference type="SUPFAM" id="SSF141868">
    <property type="entry name" value="EAL domain-like"/>
    <property type="match status" value="1"/>
</dbReference>
<dbReference type="SMART" id="SM00267">
    <property type="entry name" value="GGDEF"/>
    <property type="match status" value="1"/>
</dbReference>
<name>A0A2G1ULH4_9GAMM</name>
<dbReference type="CDD" id="cd01949">
    <property type="entry name" value="GGDEF"/>
    <property type="match status" value="1"/>
</dbReference>
<feature type="domain" description="PAS" evidence="7">
    <location>
        <begin position="139"/>
        <end position="184"/>
    </location>
</feature>
<comment type="catalytic activity">
    <reaction evidence="4">
        <text>3',3'-c-di-GMP + H2O = 5'-phosphoguanylyl(3'-&gt;5')guanosine + H(+)</text>
        <dbReference type="Rhea" id="RHEA:24902"/>
        <dbReference type="ChEBI" id="CHEBI:15377"/>
        <dbReference type="ChEBI" id="CHEBI:15378"/>
        <dbReference type="ChEBI" id="CHEBI:58754"/>
        <dbReference type="ChEBI" id="CHEBI:58805"/>
        <dbReference type="EC" id="3.1.4.52"/>
    </reaction>
    <physiologicalReaction direction="left-to-right" evidence="4">
        <dbReference type="Rhea" id="RHEA:24903"/>
    </physiologicalReaction>
</comment>
<evidence type="ECO:0000256" key="1">
    <source>
        <dbReference type="ARBA" id="ARBA00001946"/>
    </source>
</evidence>
<gene>
    <name evidence="11" type="ORF">CLH61_09400</name>
</gene>
<organism evidence="11 12">
    <name type="scientific">Marinobacter profundi</name>
    <dbReference type="NCBI Taxonomy" id="2666256"/>
    <lineage>
        <taxon>Bacteria</taxon>
        <taxon>Pseudomonadati</taxon>
        <taxon>Pseudomonadota</taxon>
        <taxon>Gammaproteobacteria</taxon>
        <taxon>Pseudomonadales</taxon>
        <taxon>Marinobacteraceae</taxon>
        <taxon>Marinobacter</taxon>
    </lineage>
</organism>
<dbReference type="InterPro" id="IPR000160">
    <property type="entry name" value="GGDEF_dom"/>
</dbReference>
<dbReference type="InterPro" id="IPR000014">
    <property type="entry name" value="PAS"/>
</dbReference>
<protein>
    <recommendedName>
        <fullName evidence="2">cyclic-guanylate-specific phosphodiesterase</fullName>
        <ecNumber evidence="2">3.1.4.52</ecNumber>
    </recommendedName>
</protein>
<feature type="domain" description="Response regulatory" evidence="6">
    <location>
        <begin position="832"/>
        <end position="947"/>
    </location>
</feature>
<dbReference type="SMART" id="SM00448">
    <property type="entry name" value="REC"/>
    <property type="match status" value="2"/>
</dbReference>
<dbReference type="PROSITE" id="PS50112">
    <property type="entry name" value="PAS"/>
    <property type="match status" value="2"/>
</dbReference>
<keyword evidence="12" id="KW-1185">Reference proteome</keyword>
<feature type="modified residue" description="4-aspartylphosphate" evidence="5">
    <location>
        <position position="61"/>
    </location>
</feature>
<dbReference type="CDD" id="cd00156">
    <property type="entry name" value="REC"/>
    <property type="match status" value="1"/>
</dbReference>
<dbReference type="PROSITE" id="PS50113">
    <property type="entry name" value="PAC"/>
    <property type="match status" value="1"/>
</dbReference>
<dbReference type="InterPro" id="IPR029787">
    <property type="entry name" value="Nucleotide_cyclase"/>
</dbReference>
<dbReference type="Pfam" id="PF00072">
    <property type="entry name" value="Response_reg"/>
    <property type="match status" value="2"/>
</dbReference>
<dbReference type="PANTHER" id="PTHR44757">
    <property type="entry name" value="DIGUANYLATE CYCLASE DGCP"/>
    <property type="match status" value="1"/>
</dbReference>
<dbReference type="InterPro" id="IPR001610">
    <property type="entry name" value="PAC"/>
</dbReference>
<dbReference type="CDD" id="cd17569">
    <property type="entry name" value="REC_HupR-like"/>
    <property type="match status" value="1"/>
</dbReference>
<evidence type="ECO:0000256" key="2">
    <source>
        <dbReference type="ARBA" id="ARBA00012282"/>
    </source>
</evidence>
<evidence type="ECO:0000313" key="12">
    <source>
        <dbReference type="Proteomes" id="UP000231409"/>
    </source>
</evidence>
<comment type="caution">
    <text evidence="11">The sequence shown here is derived from an EMBL/GenBank/DDBJ whole genome shotgun (WGS) entry which is preliminary data.</text>
</comment>
<feature type="domain" description="EAL" evidence="9">
    <location>
        <begin position="560"/>
        <end position="814"/>
    </location>
</feature>
<dbReference type="PROSITE" id="PS50887">
    <property type="entry name" value="GGDEF"/>
    <property type="match status" value="1"/>
</dbReference>
<dbReference type="SMART" id="SM00086">
    <property type="entry name" value="PAC"/>
    <property type="match status" value="1"/>
</dbReference>
<feature type="domain" description="PAC" evidence="8">
    <location>
        <begin position="332"/>
        <end position="386"/>
    </location>
</feature>
<dbReference type="Pfam" id="PF00990">
    <property type="entry name" value="GGDEF"/>
    <property type="match status" value="1"/>
</dbReference>
<dbReference type="CDD" id="cd00130">
    <property type="entry name" value="PAS"/>
    <property type="match status" value="1"/>
</dbReference>
<feature type="domain" description="PAS" evidence="7">
    <location>
        <begin position="255"/>
        <end position="331"/>
    </location>
</feature>
<dbReference type="InterPro" id="IPR035919">
    <property type="entry name" value="EAL_sf"/>
</dbReference>
<comment type="cofactor">
    <cofactor evidence="1">
        <name>Mg(2+)</name>
        <dbReference type="ChEBI" id="CHEBI:18420"/>
    </cofactor>
</comment>
<evidence type="ECO:0000256" key="4">
    <source>
        <dbReference type="ARBA" id="ARBA00051114"/>
    </source>
</evidence>
<dbReference type="Pfam" id="PF13188">
    <property type="entry name" value="PAS_8"/>
    <property type="match status" value="1"/>
</dbReference>
<dbReference type="GO" id="GO:0071732">
    <property type="term" value="P:cellular response to nitric oxide"/>
    <property type="evidence" value="ECO:0007669"/>
    <property type="project" value="UniProtKB-ARBA"/>
</dbReference>
<dbReference type="InterPro" id="IPR001789">
    <property type="entry name" value="Sig_transdc_resp-reg_receiver"/>
</dbReference>
<reference evidence="11 12" key="1">
    <citation type="submission" date="2017-09" db="EMBL/GenBank/DDBJ databases">
        <title>The draft genome sequences of Marinobacter sp. PWS21.</title>
        <authorList>
            <person name="Cao J."/>
        </authorList>
    </citation>
    <scope>NUCLEOTIDE SEQUENCE [LARGE SCALE GENOMIC DNA]</scope>
    <source>
        <strain evidence="11 12">PWS21</strain>
    </source>
</reference>